<evidence type="ECO:0000256" key="7">
    <source>
        <dbReference type="ARBA" id="ARBA00022490"/>
    </source>
</evidence>
<dbReference type="InterPro" id="IPR004358">
    <property type="entry name" value="Sig_transdc_His_kin-like_C"/>
</dbReference>
<keyword evidence="6" id="KW-0004">4Fe-4S</keyword>
<evidence type="ECO:0000256" key="13">
    <source>
        <dbReference type="ARBA" id="ARBA00023014"/>
    </source>
</evidence>
<dbReference type="EC" id="2.7.13.3" evidence="4"/>
<keyword evidence="10 18" id="KW-0418">Kinase</keyword>
<dbReference type="InterPro" id="IPR005467">
    <property type="entry name" value="His_kinase_dom"/>
</dbReference>
<dbReference type="GO" id="GO:0046983">
    <property type="term" value="F:protein dimerization activity"/>
    <property type="evidence" value="ECO:0007669"/>
    <property type="project" value="InterPro"/>
</dbReference>
<evidence type="ECO:0000256" key="2">
    <source>
        <dbReference type="ARBA" id="ARBA00001966"/>
    </source>
</evidence>
<dbReference type="CDD" id="cd16917">
    <property type="entry name" value="HATPase_UhpB-NarQ-NarX-like"/>
    <property type="match status" value="1"/>
</dbReference>
<organism evidence="18 19">
    <name type="scientific">Tindallia californiensis</name>
    <dbReference type="NCBI Taxonomy" id="159292"/>
    <lineage>
        <taxon>Bacteria</taxon>
        <taxon>Bacillati</taxon>
        <taxon>Bacillota</taxon>
        <taxon>Clostridia</taxon>
        <taxon>Peptostreptococcales</taxon>
        <taxon>Tindalliaceae</taxon>
        <taxon>Tindallia</taxon>
    </lineage>
</organism>
<comment type="subcellular location">
    <subcellularLocation>
        <location evidence="3">Cytoplasm</location>
    </subcellularLocation>
</comment>
<dbReference type="GO" id="GO:0016020">
    <property type="term" value="C:membrane"/>
    <property type="evidence" value="ECO:0007669"/>
    <property type="project" value="InterPro"/>
</dbReference>
<dbReference type="InterPro" id="IPR016381">
    <property type="entry name" value="Sig_transdc_His_kinase_DegS"/>
</dbReference>
<evidence type="ECO:0000256" key="16">
    <source>
        <dbReference type="SAM" id="Coils"/>
    </source>
</evidence>
<evidence type="ECO:0000256" key="8">
    <source>
        <dbReference type="ARBA" id="ARBA00022679"/>
    </source>
</evidence>
<sequence length="392" mass="45607">MSNNYIHNAVKMNQVLNRIFTAIEESKEEIFEITDNLSKECFRFDEKLAEINQNIQKVIQDQTDLEKLEKKSRRWLVDVSRDFSKHSELKIREAYEYANNLQVKLILKRKEEEKLTNERKEIEAHLRNARKNLEKAEKLATKFSIAMEFMDGNLEDFNNTITDIEQRHLMGRKIIQVQEEERKRVSREIHDGPAQSFSNILLKIDYCEKLMNKDVEKAKAEAQILKDLVRGSTKEIRKIIYNLRPMAIDDLGIVPTLRRYLEDFKKETKIDISFQASPHFETDDSVLQLALFRIAQEAMNNIYKHSKANHVEILLDQETKYISMVIKDNGIGFKPESIRGSSESGFGIINMKERAELLNGNVKIQSEQGTGTVLLVKIPTTEDKEDNIDGQN</sequence>
<feature type="domain" description="Histidine kinase" evidence="17">
    <location>
        <begin position="192"/>
        <end position="382"/>
    </location>
</feature>
<dbReference type="InterPro" id="IPR050482">
    <property type="entry name" value="Sensor_HK_TwoCompSys"/>
</dbReference>
<dbReference type="AlphaFoldDB" id="A0A1H3IXC6"/>
<dbReference type="Pfam" id="PF02518">
    <property type="entry name" value="HATPase_c"/>
    <property type="match status" value="1"/>
</dbReference>
<evidence type="ECO:0000256" key="5">
    <source>
        <dbReference type="ARBA" id="ARBA00017322"/>
    </source>
</evidence>
<evidence type="ECO:0000256" key="1">
    <source>
        <dbReference type="ARBA" id="ARBA00000085"/>
    </source>
</evidence>
<dbReference type="GO" id="GO:0051539">
    <property type="term" value="F:4 iron, 4 sulfur cluster binding"/>
    <property type="evidence" value="ECO:0007669"/>
    <property type="project" value="UniProtKB-KW"/>
</dbReference>
<dbReference type="InterPro" id="IPR003594">
    <property type="entry name" value="HATPase_dom"/>
</dbReference>
<feature type="coiled-coil region" evidence="16">
    <location>
        <begin position="98"/>
        <end position="146"/>
    </location>
</feature>
<dbReference type="GO" id="GO:0000155">
    <property type="term" value="F:phosphorelay sensor kinase activity"/>
    <property type="evidence" value="ECO:0007669"/>
    <property type="project" value="InterPro"/>
</dbReference>
<evidence type="ECO:0000259" key="17">
    <source>
        <dbReference type="PROSITE" id="PS50109"/>
    </source>
</evidence>
<keyword evidence="12" id="KW-0902">Two-component regulatory system</keyword>
<evidence type="ECO:0000256" key="6">
    <source>
        <dbReference type="ARBA" id="ARBA00022485"/>
    </source>
</evidence>
<dbReference type="OrthoDB" id="9781904at2"/>
<keyword evidence="11" id="KW-0408">Iron</keyword>
<keyword evidence="9" id="KW-0479">Metal-binding</keyword>
<dbReference type="PRINTS" id="PR00344">
    <property type="entry name" value="BCTRLSENSOR"/>
</dbReference>
<comment type="cofactor">
    <cofactor evidence="2">
        <name>[4Fe-4S] cluster</name>
        <dbReference type="ChEBI" id="CHEBI:49883"/>
    </cofactor>
</comment>
<dbReference type="PANTHER" id="PTHR24421:SF55">
    <property type="entry name" value="SENSOR HISTIDINE KINASE YDFH"/>
    <property type="match status" value="1"/>
</dbReference>
<dbReference type="PROSITE" id="PS50109">
    <property type="entry name" value="HIS_KIN"/>
    <property type="match status" value="1"/>
</dbReference>
<evidence type="ECO:0000256" key="3">
    <source>
        <dbReference type="ARBA" id="ARBA00004496"/>
    </source>
</evidence>
<accession>A0A1H3IXC6</accession>
<dbReference type="Pfam" id="PF07730">
    <property type="entry name" value="HisKA_3"/>
    <property type="match status" value="1"/>
</dbReference>
<dbReference type="PANTHER" id="PTHR24421">
    <property type="entry name" value="NITRATE/NITRITE SENSOR PROTEIN NARX-RELATED"/>
    <property type="match status" value="1"/>
</dbReference>
<dbReference type="Proteomes" id="UP000199230">
    <property type="component" value="Unassembled WGS sequence"/>
</dbReference>
<dbReference type="Gene3D" id="1.20.5.1930">
    <property type="match status" value="1"/>
</dbReference>
<evidence type="ECO:0000313" key="18">
    <source>
        <dbReference type="EMBL" id="SDY31848.1"/>
    </source>
</evidence>
<gene>
    <name evidence="18" type="ORF">SAMN05192546_101310</name>
</gene>
<dbReference type="EMBL" id="FNPV01000001">
    <property type="protein sequence ID" value="SDY31848.1"/>
    <property type="molecule type" value="Genomic_DNA"/>
</dbReference>
<evidence type="ECO:0000256" key="9">
    <source>
        <dbReference type="ARBA" id="ARBA00022723"/>
    </source>
</evidence>
<dbReference type="Pfam" id="PF05384">
    <property type="entry name" value="DegS"/>
    <property type="match status" value="1"/>
</dbReference>
<keyword evidence="19" id="KW-1185">Reference proteome</keyword>
<dbReference type="SMART" id="SM00387">
    <property type="entry name" value="HATPase_c"/>
    <property type="match status" value="1"/>
</dbReference>
<evidence type="ECO:0000313" key="19">
    <source>
        <dbReference type="Proteomes" id="UP000199230"/>
    </source>
</evidence>
<dbReference type="RefSeq" id="WP_093310276.1">
    <property type="nucleotide sequence ID" value="NZ_FNPV01000001.1"/>
</dbReference>
<name>A0A1H3IXC6_9FIRM</name>
<keyword evidence="7" id="KW-0963">Cytoplasm</keyword>
<evidence type="ECO:0000256" key="12">
    <source>
        <dbReference type="ARBA" id="ARBA00023012"/>
    </source>
</evidence>
<dbReference type="InterPro" id="IPR011712">
    <property type="entry name" value="Sig_transdc_His_kin_sub3_dim/P"/>
</dbReference>
<dbReference type="GO" id="GO:0005737">
    <property type="term" value="C:cytoplasm"/>
    <property type="evidence" value="ECO:0007669"/>
    <property type="project" value="UniProtKB-SubCell"/>
</dbReference>
<keyword evidence="13" id="KW-0411">Iron-sulfur</keyword>
<dbReference type="InterPro" id="IPR008595">
    <property type="entry name" value="DegS"/>
</dbReference>
<comment type="function">
    <text evidence="14">Member of the two-component regulatory system NreB/NreC involved in the control of dissimilatory nitrate/nitrite reduction in response to oxygen. NreB functions as a direct oxygen sensor histidine kinase which is autophosphorylated, in the absence of oxygen, probably at the conserved histidine residue, and transfers its phosphate group probably to a conserved aspartate residue of NreC. NreB/NreC activates the expression of the nitrate (narGHJI) and nitrite (nir) reductase operons, as well as the putative nitrate transporter gene narT.</text>
</comment>
<keyword evidence="16" id="KW-0175">Coiled coil</keyword>
<dbReference type="STRING" id="159292.SAMN05192546_101310"/>
<evidence type="ECO:0000256" key="15">
    <source>
        <dbReference type="ARBA" id="ARBA00030800"/>
    </source>
</evidence>
<proteinExistence type="predicted"/>
<evidence type="ECO:0000256" key="14">
    <source>
        <dbReference type="ARBA" id="ARBA00024827"/>
    </source>
</evidence>
<dbReference type="SUPFAM" id="SSF55874">
    <property type="entry name" value="ATPase domain of HSP90 chaperone/DNA topoisomerase II/histidine kinase"/>
    <property type="match status" value="1"/>
</dbReference>
<dbReference type="PIRSF" id="PIRSF003169">
    <property type="entry name" value="STHK_DegS"/>
    <property type="match status" value="1"/>
</dbReference>
<evidence type="ECO:0000256" key="4">
    <source>
        <dbReference type="ARBA" id="ARBA00012438"/>
    </source>
</evidence>
<comment type="catalytic activity">
    <reaction evidence="1">
        <text>ATP + protein L-histidine = ADP + protein N-phospho-L-histidine.</text>
        <dbReference type="EC" id="2.7.13.3"/>
    </reaction>
</comment>
<reference evidence="18 19" key="1">
    <citation type="submission" date="2016-10" db="EMBL/GenBank/DDBJ databases">
        <authorList>
            <person name="de Groot N.N."/>
        </authorList>
    </citation>
    <scope>NUCLEOTIDE SEQUENCE [LARGE SCALE GENOMIC DNA]</scope>
    <source>
        <strain evidence="18 19">APO</strain>
    </source>
</reference>
<dbReference type="GO" id="GO:0046872">
    <property type="term" value="F:metal ion binding"/>
    <property type="evidence" value="ECO:0007669"/>
    <property type="project" value="UniProtKB-KW"/>
</dbReference>
<evidence type="ECO:0000256" key="10">
    <source>
        <dbReference type="ARBA" id="ARBA00022777"/>
    </source>
</evidence>
<keyword evidence="8" id="KW-0808">Transferase</keyword>
<protein>
    <recommendedName>
        <fullName evidence="5">Oxygen sensor histidine kinase NreB</fullName>
        <ecNumber evidence="4">2.7.13.3</ecNumber>
    </recommendedName>
    <alternativeName>
        <fullName evidence="15">Nitrogen regulation protein B</fullName>
    </alternativeName>
</protein>
<dbReference type="InterPro" id="IPR036890">
    <property type="entry name" value="HATPase_C_sf"/>
</dbReference>
<dbReference type="Gene3D" id="3.30.565.10">
    <property type="entry name" value="Histidine kinase-like ATPase, C-terminal domain"/>
    <property type="match status" value="1"/>
</dbReference>
<evidence type="ECO:0000256" key="11">
    <source>
        <dbReference type="ARBA" id="ARBA00023004"/>
    </source>
</evidence>